<evidence type="ECO:0000313" key="3">
    <source>
        <dbReference type="Proteomes" id="UP001432128"/>
    </source>
</evidence>
<protein>
    <submittedName>
        <fullName evidence="2">Uncharacterized protein</fullName>
    </submittedName>
</protein>
<keyword evidence="1" id="KW-1133">Transmembrane helix</keyword>
<name>A0AAU4K718_9NOCA</name>
<dbReference type="KEGG" id="whr:OG579_08770"/>
<keyword evidence="1" id="KW-0812">Transmembrane</keyword>
<keyword evidence="3" id="KW-1185">Reference proteome</keyword>
<evidence type="ECO:0000256" key="1">
    <source>
        <dbReference type="SAM" id="Phobius"/>
    </source>
</evidence>
<feature type="transmembrane region" description="Helical" evidence="1">
    <location>
        <begin position="159"/>
        <end position="178"/>
    </location>
</feature>
<dbReference type="Proteomes" id="UP001432128">
    <property type="component" value="Chromosome"/>
</dbReference>
<gene>
    <name evidence="2" type="ORF">OG579_08770</name>
</gene>
<dbReference type="RefSeq" id="WP_328858822.1">
    <property type="nucleotide sequence ID" value="NZ_CP108021.1"/>
</dbReference>
<organism evidence="2 3">
    <name type="scientific">Williamsia herbipolensis</name>
    <dbReference type="NCBI Taxonomy" id="1603258"/>
    <lineage>
        <taxon>Bacteria</taxon>
        <taxon>Bacillati</taxon>
        <taxon>Actinomycetota</taxon>
        <taxon>Actinomycetes</taxon>
        <taxon>Mycobacteriales</taxon>
        <taxon>Nocardiaceae</taxon>
        <taxon>Williamsia</taxon>
    </lineage>
</organism>
<dbReference type="AlphaFoldDB" id="A0AAU4K718"/>
<reference evidence="2 3" key="1">
    <citation type="submission" date="2022-10" db="EMBL/GenBank/DDBJ databases">
        <title>The complete genomes of actinobacterial strains from the NBC collection.</title>
        <authorList>
            <person name="Joergensen T.S."/>
            <person name="Alvarez Arevalo M."/>
            <person name="Sterndorff E.B."/>
            <person name="Faurdal D."/>
            <person name="Vuksanovic O."/>
            <person name="Mourched A.-S."/>
            <person name="Charusanti P."/>
            <person name="Shaw S."/>
            <person name="Blin K."/>
            <person name="Weber T."/>
        </authorList>
    </citation>
    <scope>NUCLEOTIDE SEQUENCE [LARGE SCALE GENOMIC DNA]</scope>
    <source>
        <strain evidence="2 3">NBC_00319</strain>
    </source>
</reference>
<proteinExistence type="predicted"/>
<accession>A0AAU4K718</accession>
<keyword evidence="1" id="KW-0472">Membrane</keyword>
<evidence type="ECO:0000313" key="2">
    <source>
        <dbReference type="EMBL" id="WUM21839.1"/>
    </source>
</evidence>
<sequence length="182" mass="19424">MLLVSVFRLGTAVACGRRFGRDRGDRVVVRRVRVQRRMRSRGLLEVQAGGAITYVPVYFHTGLLAIAPDAPARIVRLGRWAACEIGDGVIALPVGRERSERPQGTVLDAPRLNPADLRARSERFGSIRRRLVLDAPAAVGAPVIGLLWVLVAGGGVVDFIAVTVLAAIVAIWTSAIGGSDPS</sequence>
<feature type="transmembrane region" description="Helical" evidence="1">
    <location>
        <begin position="131"/>
        <end position="153"/>
    </location>
</feature>
<dbReference type="EMBL" id="CP108021">
    <property type="protein sequence ID" value="WUM21839.1"/>
    <property type="molecule type" value="Genomic_DNA"/>
</dbReference>